<gene>
    <name evidence="7" type="ORF">Nstercoris_00029</name>
</gene>
<evidence type="ECO:0000313" key="7">
    <source>
        <dbReference type="EMBL" id="BBL33805.1"/>
    </source>
</evidence>
<evidence type="ECO:0000256" key="3">
    <source>
        <dbReference type="ARBA" id="ARBA00022679"/>
    </source>
</evidence>
<name>A0A4Y1YPF4_9PROT</name>
<evidence type="ECO:0000259" key="6">
    <source>
        <dbReference type="SMART" id="SM00563"/>
    </source>
</evidence>
<dbReference type="PANTHER" id="PTHR10434:SF64">
    <property type="entry name" value="1-ACYL-SN-GLYCEROL-3-PHOSPHATE ACYLTRANSFERASE-RELATED"/>
    <property type="match status" value="1"/>
</dbReference>
<keyword evidence="5" id="KW-0012">Acyltransferase</keyword>
<dbReference type="GO" id="GO:0006654">
    <property type="term" value="P:phosphatidic acid biosynthetic process"/>
    <property type="evidence" value="ECO:0007669"/>
    <property type="project" value="TreeGrafter"/>
</dbReference>
<evidence type="ECO:0000256" key="1">
    <source>
        <dbReference type="ARBA" id="ARBA00005189"/>
    </source>
</evidence>
<dbReference type="EMBL" id="AP019755">
    <property type="protein sequence ID" value="BBL33805.1"/>
    <property type="molecule type" value="Genomic_DNA"/>
</dbReference>
<reference evidence="7 8" key="1">
    <citation type="submission" date="2019-06" db="EMBL/GenBank/DDBJ databases">
        <title>Nitrosomonas stercoris KYUHI-S whole genome shotgun sequence.</title>
        <authorList>
            <person name="Nakagawa T."/>
            <person name="Tsuchiya Y."/>
            <person name="Takahashi R."/>
        </authorList>
    </citation>
    <scope>NUCLEOTIDE SEQUENCE [LARGE SCALE GENOMIC DNA]</scope>
    <source>
        <strain evidence="7 8">KYUHI-S</strain>
    </source>
</reference>
<dbReference type="Pfam" id="PF01553">
    <property type="entry name" value="Acyltransferase"/>
    <property type="match status" value="1"/>
</dbReference>
<proteinExistence type="predicted"/>
<keyword evidence="3" id="KW-0808">Transferase</keyword>
<dbReference type="CDD" id="cd07989">
    <property type="entry name" value="LPLAT_AGPAT-like"/>
    <property type="match status" value="1"/>
</dbReference>
<organism evidence="7 8">
    <name type="scientific">Nitrosomonas stercoris</name>
    <dbReference type="NCBI Taxonomy" id="1444684"/>
    <lineage>
        <taxon>Bacteria</taxon>
        <taxon>Pseudomonadati</taxon>
        <taxon>Pseudomonadota</taxon>
        <taxon>Betaproteobacteria</taxon>
        <taxon>Nitrosomonadales</taxon>
        <taxon>Nitrosomonadaceae</taxon>
        <taxon>Nitrosomonas</taxon>
    </lineage>
</organism>
<keyword evidence="4" id="KW-0443">Lipid metabolism</keyword>
<dbReference type="PANTHER" id="PTHR10434">
    <property type="entry name" value="1-ACYL-SN-GLYCEROL-3-PHOSPHATE ACYLTRANSFERASE"/>
    <property type="match status" value="1"/>
</dbReference>
<dbReference type="KEGG" id="nst:Nstercoris_00029"/>
<sequence>MATTQVNRFVKSIRLVRLLLHVASGLLQSLLLPHVSTTRKHHMICKWAQKFLHILNIQLTVNMMPSICQQQGVLFVANHTSWLDIIVMLASHPVRFVAKKEIKAWPFLGRLCSNAGTLFIQRGKRGDTLRINQQIEDILQAGGSVALFPEGATCNGEVLRHFHAALLQSAVSAESWLCPVAIRYKNHDGSRNTSVLYVTETLLQSLMQILNEPEIQAELNFITPIAGIDKNRRELARLAEQAIAQALSLEIRSTSL</sequence>
<protein>
    <recommendedName>
        <fullName evidence="6">Phospholipid/glycerol acyltransferase domain-containing protein</fullName>
    </recommendedName>
</protein>
<comment type="pathway">
    <text evidence="1">Lipid metabolism.</text>
</comment>
<dbReference type="Proteomes" id="UP000316473">
    <property type="component" value="Chromosome"/>
</dbReference>
<evidence type="ECO:0000313" key="8">
    <source>
        <dbReference type="Proteomes" id="UP000316473"/>
    </source>
</evidence>
<dbReference type="SMART" id="SM00563">
    <property type="entry name" value="PlsC"/>
    <property type="match status" value="1"/>
</dbReference>
<keyword evidence="2" id="KW-0444">Lipid biosynthesis</keyword>
<dbReference type="InterPro" id="IPR002123">
    <property type="entry name" value="Plipid/glycerol_acylTrfase"/>
</dbReference>
<dbReference type="GO" id="GO:0003841">
    <property type="term" value="F:1-acylglycerol-3-phosphate O-acyltransferase activity"/>
    <property type="evidence" value="ECO:0007669"/>
    <property type="project" value="TreeGrafter"/>
</dbReference>
<evidence type="ECO:0000256" key="4">
    <source>
        <dbReference type="ARBA" id="ARBA00023098"/>
    </source>
</evidence>
<keyword evidence="8" id="KW-1185">Reference proteome</keyword>
<evidence type="ECO:0000256" key="5">
    <source>
        <dbReference type="ARBA" id="ARBA00023315"/>
    </source>
</evidence>
<dbReference type="SUPFAM" id="SSF69593">
    <property type="entry name" value="Glycerol-3-phosphate (1)-acyltransferase"/>
    <property type="match status" value="1"/>
</dbReference>
<evidence type="ECO:0000256" key="2">
    <source>
        <dbReference type="ARBA" id="ARBA00022516"/>
    </source>
</evidence>
<feature type="domain" description="Phospholipid/glycerol acyltransferase" evidence="6">
    <location>
        <begin position="73"/>
        <end position="185"/>
    </location>
</feature>
<dbReference type="AlphaFoldDB" id="A0A4Y1YPF4"/>
<accession>A0A4Y1YPF4</accession>